<reference evidence="1" key="1">
    <citation type="submission" date="2023-04" db="EMBL/GenBank/DDBJ databases">
        <title>A chromosome-level genome assembly of the parasitoid wasp Eretmocerus hayati.</title>
        <authorList>
            <person name="Zhong Y."/>
            <person name="Liu S."/>
            <person name="Liu Y."/>
        </authorList>
    </citation>
    <scope>NUCLEOTIDE SEQUENCE</scope>
    <source>
        <strain evidence="1">ZJU_SS_LIU_2023</strain>
    </source>
</reference>
<accession>A0ACC2NHV2</accession>
<proteinExistence type="predicted"/>
<name>A0ACC2NHV2_9HYME</name>
<dbReference type="EMBL" id="CM056743">
    <property type="protein sequence ID" value="KAJ8669822.1"/>
    <property type="molecule type" value="Genomic_DNA"/>
</dbReference>
<gene>
    <name evidence="1" type="ORF">QAD02_001081</name>
</gene>
<evidence type="ECO:0000313" key="2">
    <source>
        <dbReference type="Proteomes" id="UP001239111"/>
    </source>
</evidence>
<protein>
    <submittedName>
        <fullName evidence="1">Uncharacterized protein</fullName>
    </submittedName>
</protein>
<dbReference type="Proteomes" id="UP001239111">
    <property type="component" value="Chromosome 3"/>
</dbReference>
<organism evidence="1 2">
    <name type="scientific">Eretmocerus hayati</name>
    <dbReference type="NCBI Taxonomy" id="131215"/>
    <lineage>
        <taxon>Eukaryota</taxon>
        <taxon>Metazoa</taxon>
        <taxon>Ecdysozoa</taxon>
        <taxon>Arthropoda</taxon>
        <taxon>Hexapoda</taxon>
        <taxon>Insecta</taxon>
        <taxon>Pterygota</taxon>
        <taxon>Neoptera</taxon>
        <taxon>Endopterygota</taxon>
        <taxon>Hymenoptera</taxon>
        <taxon>Apocrita</taxon>
        <taxon>Proctotrupomorpha</taxon>
        <taxon>Chalcidoidea</taxon>
        <taxon>Aphelinidae</taxon>
        <taxon>Aphelininae</taxon>
        <taxon>Eretmocerus</taxon>
    </lineage>
</organism>
<sequence>MDGKLLILNILFGVLCLYGLQAEPLTGEKVEKISRSASFKQVVSISHIKKKTGRGDTQICSGILISPQHVLTTERCLLNEDLGGLVVYIGSASLRGSKPYYLCGRISYSQQNVEETVNRALNYEIHDIAVVQLCEVVDMSVRGPHLSKSTITDLEGKQAIMIGWGKTDDDNLKYYKTRATVTVLPKEVCQLITNWRSFDTDRLICTFADPHVLATPRDYGGPLFVSHSNSLAGLTTGIYEKSGVYSPGVNIHANLTFYKDFIHQFSIP</sequence>
<keyword evidence="2" id="KW-1185">Reference proteome</keyword>
<comment type="caution">
    <text evidence="1">The sequence shown here is derived from an EMBL/GenBank/DDBJ whole genome shotgun (WGS) entry which is preliminary data.</text>
</comment>
<evidence type="ECO:0000313" key="1">
    <source>
        <dbReference type="EMBL" id="KAJ8669822.1"/>
    </source>
</evidence>